<evidence type="ECO:0000256" key="1">
    <source>
        <dbReference type="SAM" id="MobiDB-lite"/>
    </source>
</evidence>
<proteinExistence type="predicted"/>
<evidence type="ECO:0000259" key="2">
    <source>
        <dbReference type="Pfam" id="PF19348"/>
    </source>
</evidence>
<comment type="caution">
    <text evidence="3">The sequence shown here is derived from an EMBL/GenBank/DDBJ whole genome shotgun (WGS) entry which is preliminary data.</text>
</comment>
<evidence type="ECO:0000313" key="4">
    <source>
        <dbReference type="Proteomes" id="UP000230842"/>
    </source>
</evidence>
<accession>A0A0B2BCW6</accession>
<gene>
    <name evidence="3" type="ORF">CLV56_1796</name>
</gene>
<dbReference type="EMBL" id="PGEZ01000001">
    <property type="protein sequence ID" value="PJJ57561.1"/>
    <property type="molecule type" value="Genomic_DNA"/>
</dbReference>
<dbReference type="Pfam" id="PF19348">
    <property type="entry name" value="DUF5926"/>
    <property type="match status" value="1"/>
</dbReference>
<dbReference type="OrthoDB" id="5512013at2"/>
<feature type="region of interest" description="Disordered" evidence="1">
    <location>
        <begin position="1"/>
        <end position="22"/>
    </location>
</feature>
<dbReference type="AlphaFoldDB" id="A0A0B2BCW6"/>
<keyword evidence="4" id="KW-1185">Reference proteome</keyword>
<evidence type="ECO:0000313" key="3">
    <source>
        <dbReference type="EMBL" id="PJJ57561.1"/>
    </source>
</evidence>
<reference evidence="3 4" key="1">
    <citation type="submission" date="2017-11" db="EMBL/GenBank/DDBJ databases">
        <title>Genomic Encyclopedia of Archaeal and Bacterial Type Strains, Phase II (KMG-II): From Individual Species to Whole Genera.</title>
        <authorList>
            <person name="Goeker M."/>
        </authorList>
    </citation>
    <scope>NUCLEOTIDE SEQUENCE [LARGE SCALE GENOMIC DNA]</scope>
    <source>
        <strain evidence="3 4">DSM 27763</strain>
    </source>
</reference>
<dbReference type="InterPro" id="IPR045970">
    <property type="entry name" value="DUF5926"/>
</dbReference>
<feature type="domain" description="DUF5926" evidence="2">
    <location>
        <begin position="24"/>
        <end position="286"/>
    </location>
</feature>
<sequence length="286" mass="31123">MGKRSRRRVKPQKTERVPFRPRTFDGMPGEVDWVALREFVPAATASVRLRESVASETDVKVCTLLPSAAAGLVRQDGEMWIGLQVNHNFGDPSRDLARAVEVGLATEPGTEIAVTDPGAGPLLQELVDPDSAFDVTVHDGFDYWTEGAEDAGGAVAAAIEQANEMVAPTERLEGVDGAYWASLGDREYLRWVMPHDEDALLSALARLHVVDADRLAPSTRLIGSFRAHGLLVPVWELEDRGGAESIAEPAVRLRERLDEALADASPLTSEQRQARNGLASRQVTVR</sequence>
<organism evidence="3 4">
    <name type="scientific">Mumia flava</name>
    <dbReference type="NCBI Taxonomy" id="1348852"/>
    <lineage>
        <taxon>Bacteria</taxon>
        <taxon>Bacillati</taxon>
        <taxon>Actinomycetota</taxon>
        <taxon>Actinomycetes</taxon>
        <taxon>Propionibacteriales</taxon>
        <taxon>Nocardioidaceae</taxon>
        <taxon>Mumia</taxon>
    </lineage>
</organism>
<protein>
    <recommendedName>
        <fullName evidence="2">DUF5926 domain-containing protein</fullName>
    </recommendedName>
</protein>
<feature type="region of interest" description="Disordered" evidence="1">
    <location>
        <begin position="264"/>
        <end position="286"/>
    </location>
</feature>
<feature type="compositionally biased region" description="Basic residues" evidence="1">
    <location>
        <begin position="1"/>
        <end position="11"/>
    </location>
</feature>
<name>A0A0B2BCW6_9ACTN</name>
<dbReference type="RefSeq" id="WP_039358535.1">
    <property type="nucleotide sequence ID" value="NZ_PGEZ01000001.1"/>
</dbReference>
<dbReference type="Proteomes" id="UP000230842">
    <property type="component" value="Unassembled WGS sequence"/>
</dbReference>